<evidence type="ECO:0000313" key="1">
    <source>
        <dbReference type="EMBL" id="OBZ72540.1"/>
    </source>
</evidence>
<dbReference type="AlphaFoldDB" id="A0A1C7M6K7"/>
<accession>A0A1C7M6K7</accession>
<sequence length="164" mass="18646">MNTSCDDYKVLKWLVSESLHHSIERLSCTRLRWANILSLKDALQSLASSLLDLEIGFDDMPDPNDICTTSFNIAPLPILTSLTLHIHVSRLSVMPYNFFVLSELESPLLKSVRFVVKCHSLESLCMIPLVELAFILSQPRFSNLSEVYFKFRGALRSSDQISRP</sequence>
<dbReference type="Proteomes" id="UP000092993">
    <property type="component" value="Unassembled WGS sequence"/>
</dbReference>
<evidence type="ECO:0000313" key="2">
    <source>
        <dbReference type="Proteomes" id="UP000092993"/>
    </source>
</evidence>
<name>A0A1C7M6K7_GRIFR</name>
<protein>
    <recommendedName>
        <fullName evidence="3">F-box domain-containing protein</fullName>
    </recommendedName>
</protein>
<dbReference type="STRING" id="5627.A0A1C7M6K7"/>
<comment type="caution">
    <text evidence="1">The sequence shown here is derived from an EMBL/GenBank/DDBJ whole genome shotgun (WGS) entry which is preliminary data.</text>
</comment>
<dbReference type="EMBL" id="LUGG01000009">
    <property type="protein sequence ID" value="OBZ72540.1"/>
    <property type="molecule type" value="Genomic_DNA"/>
</dbReference>
<gene>
    <name evidence="1" type="ORF">A0H81_07973</name>
</gene>
<evidence type="ECO:0008006" key="3">
    <source>
        <dbReference type="Google" id="ProtNLM"/>
    </source>
</evidence>
<proteinExistence type="predicted"/>
<organism evidence="1 2">
    <name type="scientific">Grifola frondosa</name>
    <name type="common">Maitake</name>
    <name type="synonym">Polyporus frondosus</name>
    <dbReference type="NCBI Taxonomy" id="5627"/>
    <lineage>
        <taxon>Eukaryota</taxon>
        <taxon>Fungi</taxon>
        <taxon>Dikarya</taxon>
        <taxon>Basidiomycota</taxon>
        <taxon>Agaricomycotina</taxon>
        <taxon>Agaricomycetes</taxon>
        <taxon>Polyporales</taxon>
        <taxon>Grifolaceae</taxon>
        <taxon>Grifola</taxon>
    </lineage>
</organism>
<dbReference type="OrthoDB" id="2724825at2759"/>
<keyword evidence="2" id="KW-1185">Reference proteome</keyword>
<reference evidence="1 2" key="1">
    <citation type="submission" date="2016-03" db="EMBL/GenBank/DDBJ databases">
        <title>Whole genome sequencing of Grifola frondosa 9006-11.</title>
        <authorList>
            <person name="Min B."/>
            <person name="Park H."/>
            <person name="Kim J.-G."/>
            <person name="Cho H."/>
            <person name="Oh Y.-L."/>
            <person name="Kong W.-S."/>
            <person name="Choi I.-G."/>
        </authorList>
    </citation>
    <scope>NUCLEOTIDE SEQUENCE [LARGE SCALE GENOMIC DNA]</scope>
    <source>
        <strain evidence="1 2">9006-11</strain>
    </source>
</reference>